<evidence type="ECO:0000313" key="3">
    <source>
        <dbReference type="Proteomes" id="UP000257109"/>
    </source>
</evidence>
<dbReference type="GO" id="GO:0008276">
    <property type="term" value="F:protein methyltransferase activity"/>
    <property type="evidence" value="ECO:0007669"/>
    <property type="project" value="InterPro"/>
</dbReference>
<dbReference type="Pfam" id="PF07727">
    <property type="entry name" value="RVT_2"/>
    <property type="match status" value="1"/>
</dbReference>
<dbReference type="InterPro" id="IPR029063">
    <property type="entry name" value="SAM-dependent_MTases_sf"/>
</dbReference>
<organism evidence="2 3">
    <name type="scientific">Mucuna pruriens</name>
    <name type="common">Velvet bean</name>
    <name type="synonym">Dolichos pruriens</name>
    <dbReference type="NCBI Taxonomy" id="157652"/>
    <lineage>
        <taxon>Eukaryota</taxon>
        <taxon>Viridiplantae</taxon>
        <taxon>Streptophyta</taxon>
        <taxon>Embryophyta</taxon>
        <taxon>Tracheophyta</taxon>
        <taxon>Spermatophyta</taxon>
        <taxon>Magnoliopsida</taxon>
        <taxon>eudicotyledons</taxon>
        <taxon>Gunneridae</taxon>
        <taxon>Pentapetalae</taxon>
        <taxon>rosids</taxon>
        <taxon>fabids</taxon>
        <taxon>Fabales</taxon>
        <taxon>Fabaceae</taxon>
        <taxon>Papilionoideae</taxon>
        <taxon>50 kb inversion clade</taxon>
        <taxon>NPAAA clade</taxon>
        <taxon>indigoferoid/millettioid clade</taxon>
        <taxon>Phaseoleae</taxon>
        <taxon>Mucuna</taxon>
    </lineage>
</organism>
<evidence type="ECO:0000313" key="2">
    <source>
        <dbReference type="EMBL" id="RDX62970.1"/>
    </source>
</evidence>
<accession>A0A371EAB0</accession>
<dbReference type="Pfam" id="PF10294">
    <property type="entry name" value="Methyltransf_16"/>
    <property type="match status" value="1"/>
</dbReference>
<dbReference type="CDD" id="cd09272">
    <property type="entry name" value="RNase_HI_RT_Ty1"/>
    <property type="match status" value="1"/>
</dbReference>
<sequence>MEEKHEQEEEIVCLESFFIDDNYQLTNFTFGSQNFQLFCLHSASSEYFLKFKRHTLRRELLSMEEKESVANYYDRIQIDKAVTEEKWLKAMKEEINSIEKNKTWELMDLSSNKKPIALKWVYKVKVNPRGEVLRTKPDLWQRKAGIDYGEVYTPVARIETIRLVVAIATNANWSMHQLDVKSAFLNGPLEEKVYVDQPQGFVVKGKENKVYLRNTRPNLSFSVGLISRFMQEPRQSHLLVAKRISRYVQGTIGFGVLFPKGEAEAELELIGYFDSDWCGDKSDRKSTVGYIFFYGGAPISWSSTKEPMVALSSYETEYIAASETACQAVWLEALMKDLQVENLRKIKLLVNNKSAIDLARHPTSHERSKHIETRFYFLRKQVNNEKLQIKHCKLKFTDFDLTGQLVWPGAMLLNDYLSKNVKMLQGCTVIELGSGVGITGILCSRFCHKVVMTDHNEEVLKILKKNIELHSCPENISSTSCGLVAEKLEWGNTGQINEILQKHPGGSFYQDFSSIPMLFDSVKQLLRAREGRKCKFILAYVSRAKTMDSMITIEASKLRMQMKEVPGTRCIVGNLEGVIFEVTLEDTKPTTEGLHGNFEDQEEK</sequence>
<dbReference type="PANTHER" id="PTHR23108">
    <property type="entry name" value="METHYLTRANSFERASE-RELATED"/>
    <property type="match status" value="1"/>
</dbReference>
<gene>
    <name evidence="2" type="ORF">CR513_58648</name>
</gene>
<dbReference type="GO" id="GO:0005634">
    <property type="term" value="C:nucleus"/>
    <property type="evidence" value="ECO:0007669"/>
    <property type="project" value="TreeGrafter"/>
</dbReference>
<dbReference type="InterPro" id="IPR013103">
    <property type="entry name" value="RVT_2"/>
</dbReference>
<comment type="caution">
    <text evidence="2">The sequence shown here is derived from an EMBL/GenBank/DDBJ whole genome shotgun (WGS) entry which is preliminary data.</text>
</comment>
<dbReference type="OrthoDB" id="46564at2759"/>
<feature type="domain" description="Reverse transcriptase Ty1/copia-type" evidence="1">
    <location>
        <begin position="101"/>
        <end position="212"/>
    </location>
</feature>
<dbReference type="PANTHER" id="PTHR23108:SF3">
    <property type="entry name" value="METHYLTRANSFERASE FAMILY PROTEIN"/>
    <property type="match status" value="1"/>
</dbReference>
<dbReference type="AlphaFoldDB" id="A0A371EAB0"/>
<evidence type="ECO:0000259" key="1">
    <source>
        <dbReference type="Pfam" id="PF07727"/>
    </source>
</evidence>
<keyword evidence="3" id="KW-1185">Reference proteome</keyword>
<protein>
    <recommendedName>
        <fullName evidence="1">Reverse transcriptase Ty1/copia-type domain-containing protein</fullName>
    </recommendedName>
</protein>
<name>A0A371EAB0_MUCPR</name>
<dbReference type="Proteomes" id="UP000257109">
    <property type="component" value="Unassembled WGS sequence"/>
</dbReference>
<dbReference type="InterPro" id="IPR038899">
    <property type="entry name" value="METTL22"/>
</dbReference>
<dbReference type="Gene3D" id="3.40.50.150">
    <property type="entry name" value="Vaccinia Virus protein VP39"/>
    <property type="match status" value="1"/>
</dbReference>
<dbReference type="EMBL" id="QJKJ01015160">
    <property type="protein sequence ID" value="RDX62970.1"/>
    <property type="molecule type" value="Genomic_DNA"/>
</dbReference>
<feature type="non-terminal residue" evidence="2">
    <location>
        <position position="604"/>
    </location>
</feature>
<reference evidence="2" key="1">
    <citation type="submission" date="2018-05" db="EMBL/GenBank/DDBJ databases">
        <title>Draft genome of Mucuna pruriens seed.</title>
        <authorList>
            <person name="Nnadi N.E."/>
            <person name="Vos R."/>
            <person name="Hasami M.H."/>
            <person name="Devisetty U.K."/>
            <person name="Aguiy J.C."/>
        </authorList>
    </citation>
    <scope>NUCLEOTIDE SEQUENCE [LARGE SCALE GENOMIC DNA]</scope>
    <source>
        <strain evidence="2">JCA_2017</strain>
    </source>
</reference>
<dbReference type="SUPFAM" id="SSF53335">
    <property type="entry name" value="S-adenosyl-L-methionine-dependent methyltransferases"/>
    <property type="match status" value="1"/>
</dbReference>
<proteinExistence type="predicted"/>
<dbReference type="InterPro" id="IPR019410">
    <property type="entry name" value="Methyltransf_16"/>
</dbReference>